<keyword evidence="2" id="KW-1185">Reference proteome</keyword>
<sequence length="114" mass="13047">MHFVFVLPNWNANIPRNFRGMIKDCDDRALRKSCDQNNTWVGGFDKGIGYHQPLYVQCCESDELLKYSTALYSGVVVRPGEYFEGEEQVDPATEELVSFDIITNLKLIHDPNTT</sequence>
<organism evidence="3">
    <name type="scientific">Anisakis simplex</name>
    <name type="common">Herring worm</name>
    <dbReference type="NCBI Taxonomy" id="6269"/>
    <lineage>
        <taxon>Eukaryota</taxon>
        <taxon>Metazoa</taxon>
        <taxon>Ecdysozoa</taxon>
        <taxon>Nematoda</taxon>
        <taxon>Chromadorea</taxon>
        <taxon>Rhabditida</taxon>
        <taxon>Spirurina</taxon>
        <taxon>Ascaridomorpha</taxon>
        <taxon>Ascaridoidea</taxon>
        <taxon>Anisakidae</taxon>
        <taxon>Anisakis</taxon>
        <taxon>Anisakis simplex complex</taxon>
    </lineage>
</organism>
<dbReference type="EMBL" id="UYRR01009097">
    <property type="protein sequence ID" value="VDK24703.1"/>
    <property type="molecule type" value="Genomic_DNA"/>
</dbReference>
<proteinExistence type="predicted"/>
<dbReference type="WBParaSite" id="ASIM_0000510201-mRNA-1">
    <property type="protein sequence ID" value="ASIM_0000510201-mRNA-1"/>
    <property type="gene ID" value="ASIM_0000510201"/>
</dbReference>
<reference evidence="3" key="1">
    <citation type="submission" date="2017-02" db="UniProtKB">
        <authorList>
            <consortium name="WormBaseParasite"/>
        </authorList>
    </citation>
    <scope>IDENTIFICATION</scope>
</reference>
<reference evidence="1 2" key="2">
    <citation type="submission" date="2018-11" db="EMBL/GenBank/DDBJ databases">
        <authorList>
            <consortium name="Pathogen Informatics"/>
        </authorList>
    </citation>
    <scope>NUCLEOTIDE SEQUENCE [LARGE SCALE GENOMIC DNA]</scope>
</reference>
<evidence type="ECO:0000313" key="1">
    <source>
        <dbReference type="EMBL" id="VDK24703.1"/>
    </source>
</evidence>
<gene>
    <name evidence="1" type="ORF">ASIM_LOCUS4905</name>
</gene>
<protein>
    <submittedName>
        <fullName evidence="3">CN hydrolase domain-containing protein</fullName>
    </submittedName>
</protein>
<dbReference type="AlphaFoldDB" id="A0A0M3JBX4"/>
<dbReference type="Proteomes" id="UP000267096">
    <property type="component" value="Unassembled WGS sequence"/>
</dbReference>
<accession>A0A0M3JBX4</accession>
<evidence type="ECO:0000313" key="3">
    <source>
        <dbReference type="WBParaSite" id="ASIM_0000510201-mRNA-1"/>
    </source>
</evidence>
<dbReference type="OrthoDB" id="5802408at2759"/>
<evidence type="ECO:0000313" key="2">
    <source>
        <dbReference type="Proteomes" id="UP000267096"/>
    </source>
</evidence>
<name>A0A0M3JBX4_ANISI</name>